<evidence type="ECO:0000256" key="2">
    <source>
        <dbReference type="SAM" id="Phobius"/>
    </source>
</evidence>
<gene>
    <name evidence="3" type="ORF">JD77_04252</name>
</gene>
<feature type="compositionally biased region" description="Low complexity" evidence="1">
    <location>
        <begin position="1"/>
        <end position="15"/>
    </location>
</feature>
<protein>
    <submittedName>
        <fullName evidence="3">Uncharacterized protein</fullName>
    </submittedName>
</protein>
<reference evidence="3 4" key="1">
    <citation type="submission" date="2019-07" db="EMBL/GenBank/DDBJ databases">
        <title>R&amp;d 2014.</title>
        <authorList>
            <person name="Klenk H.-P."/>
        </authorList>
    </citation>
    <scope>NUCLEOTIDE SEQUENCE [LARGE SCALE GENOMIC DNA]</scope>
    <source>
        <strain evidence="3 4">DSM 43868</strain>
    </source>
</reference>
<evidence type="ECO:0000256" key="1">
    <source>
        <dbReference type="SAM" id="MobiDB-lite"/>
    </source>
</evidence>
<keyword evidence="2" id="KW-0472">Membrane</keyword>
<evidence type="ECO:0000313" key="3">
    <source>
        <dbReference type="EMBL" id="TWH69244.1"/>
    </source>
</evidence>
<dbReference type="EMBL" id="VLKE01000001">
    <property type="protein sequence ID" value="TWH69244.1"/>
    <property type="molecule type" value="Genomic_DNA"/>
</dbReference>
<name>A0A562IF67_MICOL</name>
<feature type="region of interest" description="Disordered" evidence="1">
    <location>
        <begin position="1"/>
        <end position="26"/>
    </location>
</feature>
<feature type="transmembrane region" description="Helical" evidence="2">
    <location>
        <begin position="80"/>
        <end position="101"/>
    </location>
</feature>
<comment type="caution">
    <text evidence="3">The sequence shown here is derived from an EMBL/GenBank/DDBJ whole genome shotgun (WGS) entry which is preliminary data.</text>
</comment>
<dbReference type="AlphaFoldDB" id="A0A562IF67"/>
<dbReference type="Proteomes" id="UP000319825">
    <property type="component" value="Unassembled WGS sequence"/>
</dbReference>
<sequence length="169" mass="17363">MQSPPAAAPVAAPPERVTPPAAPPAAGRLARRPRLVGWLAAAWLGPLLAYALGVAAVLPVVVLGLTAALLRGGRTLLDRLVLAGALLLGATCAAGLLFSAWPWGLHPVPVSGTALTVLLGVAAATGRRPRLPRPAPPTCSRSPPRCWPPGRWPGRTCARATSRDGSRTR</sequence>
<keyword evidence="2" id="KW-0812">Transmembrane</keyword>
<dbReference type="RefSeq" id="WP_170286502.1">
    <property type="nucleotide sequence ID" value="NZ_VLKE01000001.1"/>
</dbReference>
<proteinExistence type="predicted"/>
<evidence type="ECO:0000313" key="4">
    <source>
        <dbReference type="Proteomes" id="UP000319825"/>
    </source>
</evidence>
<feature type="transmembrane region" description="Helical" evidence="2">
    <location>
        <begin position="107"/>
        <end position="126"/>
    </location>
</feature>
<accession>A0A562IF67</accession>
<feature type="transmembrane region" description="Helical" evidence="2">
    <location>
        <begin position="47"/>
        <end position="68"/>
    </location>
</feature>
<feature type="region of interest" description="Disordered" evidence="1">
    <location>
        <begin position="129"/>
        <end position="169"/>
    </location>
</feature>
<keyword evidence="2" id="KW-1133">Transmembrane helix</keyword>
<keyword evidence="4" id="KW-1185">Reference proteome</keyword>
<organism evidence="3 4">
    <name type="scientific">Micromonospora olivasterospora</name>
    <dbReference type="NCBI Taxonomy" id="1880"/>
    <lineage>
        <taxon>Bacteria</taxon>
        <taxon>Bacillati</taxon>
        <taxon>Actinomycetota</taxon>
        <taxon>Actinomycetes</taxon>
        <taxon>Micromonosporales</taxon>
        <taxon>Micromonosporaceae</taxon>
        <taxon>Micromonospora</taxon>
    </lineage>
</organism>